<dbReference type="InterPro" id="IPR052380">
    <property type="entry name" value="Viral_DNA_packaging_terminase"/>
</dbReference>
<dbReference type="InterPro" id="IPR035412">
    <property type="entry name" value="Terminase_L_N"/>
</dbReference>
<feature type="domain" description="Phage terminase large subunit N-terminal" evidence="1">
    <location>
        <begin position="31"/>
        <end position="254"/>
    </location>
</feature>
<dbReference type="PANTHER" id="PTHR39184">
    <property type="match status" value="1"/>
</dbReference>
<dbReference type="Pfam" id="PF04466">
    <property type="entry name" value="Terminase_3"/>
    <property type="match status" value="1"/>
</dbReference>
<name>A0A931BFQ4_9BACT</name>
<proteinExistence type="predicted"/>
<dbReference type="PANTHER" id="PTHR39184:SF1">
    <property type="entry name" value="PBSX PHAGE TERMINASE LARGE SUBUNIT"/>
    <property type="match status" value="1"/>
</dbReference>
<dbReference type="EMBL" id="JADQDP010000001">
    <property type="protein sequence ID" value="MBF9140831.1"/>
    <property type="molecule type" value="Genomic_DNA"/>
</dbReference>
<comment type="caution">
    <text evidence="2">The sequence shown here is derived from an EMBL/GenBank/DDBJ whole genome shotgun (WGS) entry which is preliminary data.</text>
</comment>
<evidence type="ECO:0000313" key="3">
    <source>
        <dbReference type="Proteomes" id="UP000645610"/>
    </source>
</evidence>
<evidence type="ECO:0000313" key="2">
    <source>
        <dbReference type="EMBL" id="MBF9140831.1"/>
    </source>
</evidence>
<protein>
    <recommendedName>
        <fullName evidence="1">Phage terminase large subunit N-terminal domain-containing protein</fullName>
    </recommendedName>
</protein>
<evidence type="ECO:0000259" key="1">
    <source>
        <dbReference type="Pfam" id="PF04466"/>
    </source>
</evidence>
<reference evidence="2 3" key="1">
    <citation type="submission" date="2020-11" db="EMBL/GenBank/DDBJ databases">
        <authorList>
            <person name="Kim M.K."/>
        </authorList>
    </citation>
    <scope>NUCLEOTIDE SEQUENCE [LARGE SCALE GENOMIC DNA]</scope>
    <source>
        <strain evidence="2 3">BT439</strain>
    </source>
</reference>
<accession>A0A931BFQ4</accession>
<gene>
    <name evidence="2" type="ORF">I2I01_04250</name>
</gene>
<dbReference type="InterPro" id="IPR027417">
    <property type="entry name" value="P-loop_NTPase"/>
</dbReference>
<dbReference type="AlphaFoldDB" id="A0A931BFQ4"/>
<dbReference type="Proteomes" id="UP000645610">
    <property type="component" value="Unassembled WGS sequence"/>
</dbReference>
<dbReference type="Gene3D" id="3.40.50.300">
    <property type="entry name" value="P-loop containing nucleotide triphosphate hydrolases"/>
    <property type="match status" value="1"/>
</dbReference>
<organism evidence="2 3">
    <name type="scientific">Hymenobacter properus</name>
    <dbReference type="NCBI Taxonomy" id="2791026"/>
    <lineage>
        <taxon>Bacteria</taxon>
        <taxon>Pseudomonadati</taxon>
        <taxon>Bacteroidota</taxon>
        <taxon>Cytophagia</taxon>
        <taxon>Cytophagales</taxon>
        <taxon>Hymenobacteraceae</taxon>
        <taxon>Hymenobacter</taxon>
    </lineage>
</organism>
<dbReference type="RefSeq" id="WP_196285167.1">
    <property type="nucleotide sequence ID" value="NZ_JADQDP010000001.1"/>
</dbReference>
<sequence>MVAQKRQTLRLHIGPSACAPKFRPYLRDRSRHLLLWGGRDSTKSDFVALELLLSCLQDPYFLCVLIREKQNTIADSQIATLRKVAEREGLAPFFRFPQGPSAVLEISCKLNKNKFIGRGTDDMDRVKSVSDPTCAWYEEANQIAKDDADVVSTTLRTSHPGAVIREIYSFNPDHKEDYKQFWIWKKFFDATGNPNGTTFDGQLSVDIDGQLVRQSFRVLHSTAQDNPWCPPDRKATYKRYQFTDPYRYRVWWEGLWASRQTGNEFYPQFKRATHTGAVPYLPGLPIWQSWDANSLPYCAMFCGQNDDRRHLPGGKRTLRIFHEYAIGSPNSGLRNTGHAFLKDRRAFKWMDSAVMLTGDASMRARKPSDERSTALGDVLAALNGFTDTDGKPVPGCLNGRSDSFWPKRNPEVERRRDFVNYVLAGGFREVEVQIDATACPKLIADLELVQKGIDGKHKELYDDKALGVKYQKLGHFSDVFDYWLCTILQPEYEAFKAGRGG</sequence>
<keyword evidence="3" id="KW-1185">Reference proteome</keyword>